<dbReference type="GO" id="GO:0005385">
    <property type="term" value="F:zinc ion transmembrane transporter activity"/>
    <property type="evidence" value="ECO:0007669"/>
    <property type="project" value="TreeGrafter"/>
</dbReference>
<keyword evidence="3 5" id="KW-1133">Transmembrane helix</keyword>
<dbReference type="PANTHER" id="PTHR11040">
    <property type="entry name" value="ZINC/IRON TRANSPORTER"/>
    <property type="match status" value="1"/>
</dbReference>
<evidence type="ECO:0000256" key="3">
    <source>
        <dbReference type="ARBA" id="ARBA00022989"/>
    </source>
</evidence>
<feature type="transmembrane region" description="Helical" evidence="5">
    <location>
        <begin position="72"/>
        <end position="90"/>
    </location>
</feature>
<keyword evidence="2 5" id="KW-0812">Transmembrane</keyword>
<feature type="transmembrane region" description="Helical" evidence="5">
    <location>
        <begin position="205"/>
        <end position="226"/>
    </location>
</feature>
<dbReference type="GO" id="GO:0016020">
    <property type="term" value="C:membrane"/>
    <property type="evidence" value="ECO:0007669"/>
    <property type="project" value="UniProtKB-SubCell"/>
</dbReference>
<dbReference type="InterPro" id="IPR003689">
    <property type="entry name" value="ZIP"/>
</dbReference>
<gene>
    <name evidence="6" type="primary">zupT</name>
    <name evidence="6" type="ORF">E5347_00195</name>
</gene>
<sequence>MRSLIPLIMSLIAGLSTVIGAFILFLSKEKNNRLITFSLAYSAGVMITVSFTDLFASAEEVLTKAHGSLKGIILSCLFLLIGSLLAYLIDEFIPDDPKGSINRYTNSNEKLYRVGLVSMIALIIHNFPEGVATFISGYQNTSLGIYVTLAIALHNIPEGITIAMPIYYSTRSKKQAFKYTLYSGLAEPLGALVAFLFLRPYISEVILAITFALVAGIMLYIAFVELIPTARIYKHNKVYLFSIFLGILTIVVSHMYSH</sequence>
<dbReference type="EMBL" id="SRYR01000001">
    <property type="protein sequence ID" value="TGY43267.1"/>
    <property type="molecule type" value="Genomic_DNA"/>
</dbReference>
<comment type="caution">
    <text evidence="6">The sequence shown here is derived from an EMBL/GenBank/DDBJ whole genome shotgun (WGS) entry which is preliminary data.</text>
</comment>
<feature type="transmembrane region" description="Helical" evidence="5">
    <location>
        <begin position="34"/>
        <end position="52"/>
    </location>
</feature>
<evidence type="ECO:0000313" key="6">
    <source>
        <dbReference type="EMBL" id="TGY43267.1"/>
    </source>
</evidence>
<protein>
    <submittedName>
        <fullName evidence="6">Zinc transporter ZupT</fullName>
    </submittedName>
</protein>
<feature type="transmembrane region" description="Helical" evidence="5">
    <location>
        <begin position="179"/>
        <end position="199"/>
    </location>
</feature>
<dbReference type="AlphaFoldDB" id="A0A4S2DLT2"/>
<feature type="transmembrane region" description="Helical" evidence="5">
    <location>
        <begin position="6"/>
        <end position="27"/>
    </location>
</feature>
<comment type="subcellular location">
    <subcellularLocation>
        <location evidence="1">Membrane</location>
        <topology evidence="1">Multi-pass membrane protein</topology>
    </subcellularLocation>
</comment>
<keyword evidence="4 5" id="KW-0472">Membrane</keyword>
<evidence type="ECO:0000256" key="5">
    <source>
        <dbReference type="SAM" id="Phobius"/>
    </source>
</evidence>
<evidence type="ECO:0000256" key="4">
    <source>
        <dbReference type="ARBA" id="ARBA00023136"/>
    </source>
</evidence>
<evidence type="ECO:0000313" key="7">
    <source>
        <dbReference type="Proteomes" id="UP000306888"/>
    </source>
</evidence>
<dbReference type="PANTHER" id="PTHR11040:SF205">
    <property type="entry name" value="ZINC TRANSPORTER ZUPT"/>
    <property type="match status" value="1"/>
</dbReference>
<dbReference type="Pfam" id="PF02535">
    <property type="entry name" value="Zip"/>
    <property type="match status" value="1"/>
</dbReference>
<dbReference type="Proteomes" id="UP000306888">
    <property type="component" value="Unassembled WGS sequence"/>
</dbReference>
<feature type="transmembrane region" description="Helical" evidence="5">
    <location>
        <begin position="238"/>
        <end position="256"/>
    </location>
</feature>
<dbReference type="NCBIfam" id="NF003243">
    <property type="entry name" value="PRK04201.1"/>
    <property type="match status" value="1"/>
</dbReference>
<evidence type="ECO:0000256" key="1">
    <source>
        <dbReference type="ARBA" id="ARBA00004141"/>
    </source>
</evidence>
<evidence type="ECO:0000256" key="2">
    <source>
        <dbReference type="ARBA" id="ARBA00022692"/>
    </source>
</evidence>
<name>A0A4S2DLT2_9CLOT</name>
<dbReference type="OrthoDB" id="9787346at2"/>
<keyword evidence="7" id="KW-1185">Reference proteome</keyword>
<reference evidence="6 7" key="1">
    <citation type="submission" date="2019-04" db="EMBL/GenBank/DDBJ databases">
        <title>Microbes associate with the intestines of laboratory mice.</title>
        <authorList>
            <person name="Navarre W."/>
            <person name="Wong E."/>
            <person name="Huang K."/>
            <person name="Tropini C."/>
            <person name="Ng K."/>
            <person name="Yu B."/>
        </authorList>
    </citation>
    <scope>NUCLEOTIDE SEQUENCE [LARGE SCALE GENOMIC DNA]</scope>
    <source>
        <strain evidence="6 7">NM50_B9-20</strain>
    </source>
</reference>
<proteinExistence type="predicted"/>
<feature type="transmembrane region" description="Helical" evidence="5">
    <location>
        <begin position="143"/>
        <end position="167"/>
    </location>
</feature>
<organism evidence="6 7">
    <name type="scientific">Clostridium sartagoforme</name>
    <dbReference type="NCBI Taxonomy" id="84031"/>
    <lineage>
        <taxon>Bacteria</taxon>
        <taxon>Bacillati</taxon>
        <taxon>Bacillota</taxon>
        <taxon>Clostridia</taxon>
        <taxon>Eubacteriales</taxon>
        <taxon>Clostridiaceae</taxon>
        <taxon>Clostridium</taxon>
    </lineage>
</organism>
<accession>A0A4S2DLT2</accession>
<feature type="transmembrane region" description="Helical" evidence="5">
    <location>
        <begin position="111"/>
        <end position="128"/>
    </location>
</feature>
<dbReference type="RefSeq" id="WP_136003370.1">
    <property type="nucleotide sequence ID" value="NZ_SRYR01000001.1"/>
</dbReference>